<proteinExistence type="predicted"/>
<dbReference type="RefSeq" id="XP_067758366.1">
    <property type="nucleotide sequence ID" value="XM_067902019.1"/>
</dbReference>
<comment type="caution">
    <text evidence="3">The sequence shown here is derived from an EMBL/GenBank/DDBJ whole genome shotgun (WGS) entry which is preliminary data.</text>
</comment>
<dbReference type="KEGG" id="phet:94292096"/>
<feature type="compositionally biased region" description="Gly residues" evidence="2">
    <location>
        <begin position="520"/>
        <end position="533"/>
    </location>
</feature>
<feature type="region of interest" description="Disordered" evidence="2">
    <location>
        <begin position="493"/>
        <end position="563"/>
    </location>
</feature>
<gene>
    <name evidence="3" type="ORF">JKF63_06067</name>
</gene>
<dbReference type="EMBL" id="JAFJZO010000015">
    <property type="protein sequence ID" value="KAG5509059.1"/>
    <property type="molecule type" value="Genomic_DNA"/>
</dbReference>
<accession>A0A836LEG8</accession>
<keyword evidence="4" id="KW-1185">Reference proteome</keyword>
<feature type="region of interest" description="Disordered" evidence="2">
    <location>
        <begin position="902"/>
        <end position="938"/>
    </location>
</feature>
<evidence type="ECO:0000256" key="2">
    <source>
        <dbReference type="SAM" id="MobiDB-lite"/>
    </source>
</evidence>
<feature type="region of interest" description="Disordered" evidence="2">
    <location>
        <begin position="691"/>
        <end position="715"/>
    </location>
</feature>
<keyword evidence="1" id="KW-0175">Coiled coil</keyword>
<name>A0A836LEG8_9TRYP</name>
<dbReference type="GeneID" id="94292096"/>
<feature type="compositionally biased region" description="Polar residues" evidence="2">
    <location>
        <begin position="698"/>
        <end position="708"/>
    </location>
</feature>
<feature type="coiled-coil region" evidence="1">
    <location>
        <begin position="648"/>
        <end position="675"/>
    </location>
</feature>
<feature type="compositionally biased region" description="Low complexity" evidence="2">
    <location>
        <begin position="534"/>
        <end position="549"/>
    </location>
</feature>
<organism evidence="3 4">
    <name type="scientific">Porcisia hertigi</name>
    <dbReference type="NCBI Taxonomy" id="2761500"/>
    <lineage>
        <taxon>Eukaryota</taxon>
        <taxon>Discoba</taxon>
        <taxon>Euglenozoa</taxon>
        <taxon>Kinetoplastea</taxon>
        <taxon>Metakinetoplastina</taxon>
        <taxon>Trypanosomatida</taxon>
        <taxon>Trypanosomatidae</taxon>
        <taxon>Leishmaniinae</taxon>
        <taxon>Porcisia</taxon>
    </lineage>
</organism>
<reference evidence="3 4" key="1">
    <citation type="submission" date="2021-02" db="EMBL/GenBank/DDBJ databases">
        <title>Porcisia hertigi Genome sequencing and assembly.</title>
        <authorList>
            <person name="Almutairi H."/>
            <person name="Gatherer D."/>
        </authorList>
    </citation>
    <scope>NUCLEOTIDE SEQUENCE [LARGE SCALE GENOMIC DNA]</scope>
    <source>
        <strain evidence="3 4">C119</strain>
    </source>
</reference>
<dbReference type="Proteomes" id="UP000674318">
    <property type="component" value="Unassembled WGS sequence"/>
</dbReference>
<evidence type="ECO:0000313" key="3">
    <source>
        <dbReference type="EMBL" id="KAG5509059.1"/>
    </source>
</evidence>
<evidence type="ECO:0000256" key="1">
    <source>
        <dbReference type="SAM" id="Coils"/>
    </source>
</evidence>
<dbReference type="OrthoDB" id="273543at2759"/>
<sequence length="1916" mass="203870">MHASSNGSAARTMADLDEMEDKLRRLGLDVNHPTTAPSSCPSSAVHSGAEYISSIRAAKAEKQQARLDRLARLAAAAEKQGFTSPNTAAVALSAIDSGAETAREGHIAVVDKAVLASDVADAALRAGQRGKSDLEQQLRAERTLKAAADHQLTRTVDQNQLIDTFSSNMLPLASKVLAPESRERKRQEMTAWCGGVARGLAELAIEVSDNRHLPATGLGGRPVYRLHQDLSVTQWRQWVEKLVFSTSSSTDVAISPLSADDGAAGNDGDVADLLAPGNQDVQRQTSDAELWREAANCITSATEAEGKLAAGAQTEAVACVLAKLHAEVARQRKAAEEAVRLAADESSFPAPPAPEGEVDAPGVLRREELLPGWAQRMPPAACFVYGDDLSGARLLADTVDMCVQRKFQQQHSTLQLAHRRLVPPRQHLTTVGEVPEITPGALFPTAPTTTPQSDDLFSLFVVNEIGVESSDLALPEKSPVATYVTPRTLLANSLPGALSGDAKRGGSAGRQQRTQQHASSGGGNPVGGNGGSQGSAAAVSCSGSSGASSRSNQRPGALSPESRREYEQLIDAVVREVVRVHRHNLGVLAGDRMPSWASKSPGTATVGGLVETEADVSQTNPGASASVPLRTLFLVGFPDTASFAELLARRLRQATAAAESELMDVESRRRVAERQATVAAAAAVESSRQRSVLLSKGSKGSTAQPSRSKANRPAKAMAGAEELAVSAMMETLQATIALPPLVVLATFLVYDLPTRHRRLEAASLVADAAAPQRPGGEDGEDDLSTAGAVGGVVLRSMGPEFTHPVYNPSADDIQSCGLPSLPKDLAPTRSTNLRPGGASTAPFSPSLIPSPSPASALSFSTATAAAASLCVHTWNVERLRNELKHQHAQQKRQCKEWTAAVATGHGGDGEQPAGVLPSSVSSQRHSAKRRDKPMGNAVSNVAGVNLDTERASMSIASRVAETPSATAAKGPDEGGLPRALFFVRVQDVSDSTLQSAISDDPHLDHTRLGTAIWRAASTQPQVGDPQHGFAEARARTVDELMAQLRLLCRPGTGRVLTNESLVPRQLTEPLRLGDYRLSEATCALLKKTSKAFVGVLPAAPVPQSSERGGGFPREAAAAAAARDALTAEMEVWATVLQYSEQLYHLVAEEVFRDGVEHPELPADLPAPVAPSTTARFTRVDQSYAGAKEAIAAYTASAIAHLDDSLALLLRFSVDVCLTQLAASVRLFCHSIARHRGVEEGKLCSLLTSAAGSGDSDDDIGERFLRVAPRLSAEAARALVDSLRRPDGGETSVLLSANLAEVYWPQVTAAATEVAVQYFTSHSRENLASPASSSTTETPPGQLQGQLLVEGCEAVGESKSGVASDAAACKPEAQIMAEEHAPAVVQLLLEHAINAPAPLSRVGLLMQESHRMMWAVWDGAEAWVELLYREALAMHSAAPVSSPTPDRRPCSLDELADGPLAVLRIDVDDATSLRRPSLWQCSHLEMLLSAVRPATPNTMVSIDQFERGLLVHQLQRLWRFLPDASSELAAKANFLLTTHNADFHVPAPRVSRPATFASLTTGSLALPDSSLDAYLLTSCCPCRPPAEPPFPFLTVEDVKCLTAAAVAETATATPDAEPATMVDLELWLANLALQRCCFCDRCGASCDQPGRAEEQISQCTRACAAVPSSAAMRKTIATLPTSVLAQHTMLCATPMTFWPSLVSTPPPSPGEMPWEWMLAQWWWRAWCGEDASSKMEDVQRCYALWRILLGHVLPTPPPSSPECEVSTPSTMAPLLPSLLRLLIGIGRRAGSMEERVRRAFHCLAVLRRVRASDLEAHTGMARGDADADTVMFIEDDMVLTADECAALGRLLSPTARSVDNNAPATRTKTAETVEFVKGTHNFFTDVQLLLQVEGTEGVTLPLLFSSRWASLLMKEHF</sequence>
<protein>
    <submittedName>
        <fullName evidence="3">Uncharacterized protein</fullName>
    </submittedName>
</protein>
<evidence type="ECO:0000313" key="4">
    <source>
        <dbReference type="Proteomes" id="UP000674318"/>
    </source>
</evidence>